<dbReference type="EMBL" id="JPVO01000052">
    <property type="protein sequence ID" value="KGR75037.1"/>
    <property type="molecule type" value="Genomic_DNA"/>
</dbReference>
<feature type="transmembrane region" description="Helical" evidence="1">
    <location>
        <begin position="18"/>
        <end position="39"/>
    </location>
</feature>
<organism evidence="2 3">
    <name type="scientific">Ureibacillus sinduriensis BLB-1 = JCM 15800</name>
    <dbReference type="NCBI Taxonomy" id="1384057"/>
    <lineage>
        <taxon>Bacteria</taxon>
        <taxon>Bacillati</taxon>
        <taxon>Bacillota</taxon>
        <taxon>Bacilli</taxon>
        <taxon>Bacillales</taxon>
        <taxon>Caryophanaceae</taxon>
        <taxon>Ureibacillus</taxon>
    </lineage>
</organism>
<dbReference type="OrthoDB" id="2390218at2"/>
<evidence type="ECO:0000313" key="2">
    <source>
        <dbReference type="EMBL" id="KGR75037.1"/>
    </source>
</evidence>
<dbReference type="RefSeq" id="WP_036201022.1">
    <property type="nucleotide sequence ID" value="NZ_AVCY01000004.1"/>
</dbReference>
<evidence type="ECO:0000256" key="1">
    <source>
        <dbReference type="SAM" id="Phobius"/>
    </source>
</evidence>
<comment type="caution">
    <text evidence="2">The sequence shown here is derived from an EMBL/GenBank/DDBJ whole genome shotgun (WGS) entry which is preliminary data.</text>
</comment>
<dbReference type="Proteomes" id="UP000030408">
    <property type="component" value="Unassembled WGS sequence"/>
</dbReference>
<gene>
    <name evidence="2" type="ORF">CD33_12200</name>
</gene>
<dbReference type="eggNOG" id="ENOG5030C0Y">
    <property type="taxonomic scope" value="Bacteria"/>
</dbReference>
<keyword evidence="1" id="KW-1133">Transmembrane helix</keyword>
<evidence type="ECO:0000313" key="3">
    <source>
        <dbReference type="Proteomes" id="UP000030408"/>
    </source>
</evidence>
<keyword evidence="3" id="KW-1185">Reference proteome</keyword>
<dbReference type="STRING" id="1384057.CD33_12200"/>
<sequence length="73" mass="8471">MSILYAGFLYFPEDKSSYIPAAMEFLAIMILCLLVFMLVKRVSKKEELKAKALEEYVLSKQHDTVHKTDSLRK</sequence>
<name>A0A0A3IJI4_9BACL</name>
<keyword evidence="1" id="KW-0812">Transmembrane</keyword>
<dbReference type="AlphaFoldDB" id="A0A0A3IJI4"/>
<keyword evidence="1" id="KW-0472">Membrane</keyword>
<protein>
    <submittedName>
        <fullName evidence="2">Uncharacterized protein</fullName>
    </submittedName>
</protein>
<reference evidence="2 3" key="1">
    <citation type="submission" date="2014-02" db="EMBL/GenBank/DDBJ databases">
        <title>Draft genome sequence of Lysinibacillus sinduriensis JCM 15800.</title>
        <authorList>
            <person name="Zhang F."/>
            <person name="Wang G."/>
            <person name="Zhang L."/>
        </authorList>
    </citation>
    <scope>NUCLEOTIDE SEQUENCE [LARGE SCALE GENOMIC DNA]</scope>
    <source>
        <strain evidence="2 3">JCM 15800</strain>
    </source>
</reference>
<proteinExistence type="predicted"/>
<accession>A0A0A3IJI4</accession>